<evidence type="ECO:0000256" key="9">
    <source>
        <dbReference type="ARBA" id="ARBA00023049"/>
    </source>
</evidence>
<dbReference type="GO" id="GO:0004176">
    <property type="term" value="F:ATP-dependent peptidase activity"/>
    <property type="evidence" value="ECO:0007669"/>
    <property type="project" value="TreeGrafter"/>
</dbReference>
<keyword evidence="9" id="KW-0482">Metalloprotease</keyword>
<feature type="non-terminal residue" evidence="12">
    <location>
        <position position="1"/>
    </location>
</feature>
<dbReference type="InterPro" id="IPR003959">
    <property type="entry name" value="ATPase_AAA_core"/>
</dbReference>
<evidence type="ECO:0000256" key="10">
    <source>
        <dbReference type="SAM" id="Phobius"/>
    </source>
</evidence>
<dbReference type="InterPro" id="IPR003593">
    <property type="entry name" value="AAA+_ATPase"/>
</dbReference>
<evidence type="ECO:0000256" key="3">
    <source>
        <dbReference type="ARBA" id="ARBA00022670"/>
    </source>
</evidence>
<dbReference type="FunFam" id="3.40.50.300:FF:000001">
    <property type="entry name" value="ATP-dependent zinc metalloprotease FtsH"/>
    <property type="match status" value="1"/>
</dbReference>
<comment type="caution">
    <text evidence="12">The sequence shown here is derived from an EMBL/GenBank/DDBJ whole genome shotgun (WGS) entry which is preliminary data.</text>
</comment>
<evidence type="ECO:0000256" key="5">
    <source>
        <dbReference type="ARBA" id="ARBA00022741"/>
    </source>
</evidence>
<dbReference type="GO" id="GO:0005886">
    <property type="term" value="C:plasma membrane"/>
    <property type="evidence" value="ECO:0007669"/>
    <property type="project" value="TreeGrafter"/>
</dbReference>
<feature type="transmembrane region" description="Helical" evidence="10">
    <location>
        <begin position="15"/>
        <end position="37"/>
    </location>
</feature>
<comment type="cofactor">
    <cofactor evidence="1">
        <name>Zn(2+)</name>
        <dbReference type="ChEBI" id="CHEBI:29105"/>
    </cofactor>
</comment>
<organism evidence="12">
    <name type="scientific">marine sediment metagenome</name>
    <dbReference type="NCBI Taxonomy" id="412755"/>
    <lineage>
        <taxon>unclassified sequences</taxon>
        <taxon>metagenomes</taxon>
        <taxon>ecological metagenomes</taxon>
    </lineage>
</organism>
<dbReference type="SMART" id="SM00382">
    <property type="entry name" value="AAA"/>
    <property type="match status" value="1"/>
</dbReference>
<dbReference type="GO" id="GO:0016887">
    <property type="term" value="F:ATP hydrolysis activity"/>
    <property type="evidence" value="ECO:0007669"/>
    <property type="project" value="InterPro"/>
</dbReference>
<protein>
    <recommendedName>
        <fullName evidence="11">AAA+ ATPase domain-containing protein</fullName>
    </recommendedName>
</protein>
<dbReference type="Gene3D" id="1.10.8.60">
    <property type="match status" value="1"/>
</dbReference>
<dbReference type="InterPro" id="IPR027417">
    <property type="entry name" value="P-loop_NTPase"/>
</dbReference>
<dbReference type="PANTHER" id="PTHR23076:SF97">
    <property type="entry name" value="ATP-DEPENDENT ZINC METALLOPROTEASE YME1L1"/>
    <property type="match status" value="1"/>
</dbReference>
<dbReference type="GO" id="GO:0008237">
    <property type="term" value="F:metallopeptidase activity"/>
    <property type="evidence" value="ECO:0007669"/>
    <property type="project" value="UniProtKB-KW"/>
</dbReference>
<keyword evidence="10" id="KW-0472">Membrane</keyword>
<keyword evidence="8" id="KW-0067">ATP-binding</keyword>
<dbReference type="Pfam" id="PF00004">
    <property type="entry name" value="AAA"/>
    <property type="match status" value="1"/>
</dbReference>
<reference evidence="12" key="1">
    <citation type="journal article" date="2014" name="Front. Microbiol.">
        <title>High frequency of phylogenetically diverse reductive dehalogenase-homologous genes in deep subseafloor sedimentary metagenomes.</title>
        <authorList>
            <person name="Kawai M."/>
            <person name="Futagami T."/>
            <person name="Toyoda A."/>
            <person name="Takaki Y."/>
            <person name="Nishi S."/>
            <person name="Hori S."/>
            <person name="Arai W."/>
            <person name="Tsubouchi T."/>
            <person name="Morono Y."/>
            <person name="Uchiyama I."/>
            <person name="Ito T."/>
            <person name="Fujiyama A."/>
            <person name="Inagaki F."/>
            <person name="Takami H."/>
        </authorList>
    </citation>
    <scope>NUCLEOTIDE SEQUENCE</scope>
    <source>
        <strain evidence="12">Expedition CK06-06</strain>
    </source>
</reference>
<dbReference type="EMBL" id="BARS01022607">
    <property type="protein sequence ID" value="GAG01971.1"/>
    <property type="molecule type" value="Genomic_DNA"/>
</dbReference>
<keyword evidence="6" id="KW-0378">Hydrolase</keyword>
<evidence type="ECO:0000313" key="12">
    <source>
        <dbReference type="EMBL" id="GAG01971.1"/>
    </source>
</evidence>
<dbReference type="GO" id="GO:0006508">
    <property type="term" value="P:proteolysis"/>
    <property type="evidence" value="ECO:0007669"/>
    <property type="project" value="UniProtKB-KW"/>
</dbReference>
<dbReference type="CDD" id="cd19501">
    <property type="entry name" value="RecA-like_FtsH"/>
    <property type="match status" value="1"/>
</dbReference>
<dbReference type="InterPro" id="IPR003960">
    <property type="entry name" value="ATPase_AAA_CS"/>
</dbReference>
<evidence type="ECO:0000259" key="11">
    <source>
        <dbReference type="SMART" id="SM00382"/>
    </source>
</evidence>
<dbReference type="GO" id="GO:0030163">
    <property type="term" value="P:protein catabolic process"/>
    <property type="evidence" value="ECO:0007669"/>
    <property type="project" value="TreeGrafter"/>
</dbReference>
<evidence type="ECO:0000256" key="6">
    <source>
        <dbReference type="ARBA" id="ARBA00022801"/>
    </source>
</evidence>
<proteinExistence type="inferred from homology"/>
<evidence type="ECO:0000256" key="8">
    <source>
        <dbReference type="ARBA" id="ARBA00022840"/>
    </source>
</evidence>
<dbReference type="SUPFAM" id="SSF52540">
    <property type="entry name" value="P-loop containing nucleoside triphosphate hydrolases"/>
    <property type="match status" value="1"/>
</dbReference>
<dbReference type="PROSITE" id="PS00674">
    <property type="entry name" value="AAA"/>
    <property type="match status" value="1"/>
</dbReference>
<dbReference type="GO" id="GO:0046872">
    <property type="term" value="F:metal ion binding"/>
    <property type="evidence" value="ECO:0007669"/>
    <property type="project" value="UniProtKB-KW"/>
</dbReference>
<keyword evidence="7" id="KW-0862">Zinc</keyword>
<keyword evidence="3" id="KW-0645">Protease</keyword>
<keyword evidence="5" id="KW-0547">Nucleotide-binding</keyword>
<dbReference type="Gene3D" id="3.40.50.300">
    <property type="entry name" value="P-loop containing nucleotide triphosphate hydrolases"/>
    <property type="match status" value="1"/>
</dbReference>
<evidence type="ECO:0000256" key="1">
    <source>
        <dbReference type="ARBA" id="ARBA00001947"/>
    </source>
</evidence>
<dbReference type="GO" id="GO:0005524">
    <property type="term" value="F:ATP binding"/>
    <property type="evidence" value="ECO:0007669"/>
    <property type="project" value="UniProtKB-KW"/>
</dbReference>
<comment type="similarity">
    <text evidence="2">In the C-terminal section; belongs to the peptidase M41 family.</text>
</comment>
<accession>X0VN68</accession>
<evidence type="ECO:0000256" key="7">
    <source>
        <dbReference type="ARBA" id="ARBA00022833"/>
    </source>
</evidence>
<name>X0VN68_9ZZZZ</name>
<feature type="domain" description="AAA+ ATPase" evidence="11">
    <location>
        <begin position="100"/>
        <end position="239"/>
    </location>
</feature>
<keyword evidence="4" id="KW-0479">Metal-binding</keyword>
<keyword evidence="10" id="KW-1133">Transmembrane helix</keyword>
<evidence type="ECO:0000256" key="2">
    <source>
        <dbReference type="ARBA" id="ARBA00010044"/>
    </source>
</evidence>
<dbReference type="AlphaFoldDB" id="X0VN68"/>
<keyword evidence="10" id="KW-0812">Transmembrane</keyword>
<gene>
    <name evidence="12" type="ORF">S01H1_36122</name>
</gene>
<evidence type="ECO:0000256" key="4">
    <source>
        <dbReference type="ARBA" id="ARBA00022723"/>
    </source>
</evidence>
<feature type="non-terminal residue" evidence="12">
    <location>
        <position position="270"/>
    </location>
</feature>
<sequence>STVNFEVKDQSMLKAWGSILEILLPVILTGIIFLWIFRQARGAQDSIFAFGKSKAKLFSKGKQNVKFADVGGVDEAKKELEEVVDFLKHPKKYQALGARTPKGVLLIGPSGCGKTLMAQAVAGEAKAPFFSMAGSEFMEMLVGVGSARMRDLFKTAKKAAPSIIFIDEIDAIGRARGLGVSGGHDEREQTLNQLLVEMDGFTPNDNVIVISATNRGDLLDSALMRPGRFDRRVVLDMPDIEGRKMILNIHKKGKPFVKGVDWERVAKRTV</sequence>
<dbReference type="PANTHER" id="PTHR23076">
    <property type="entry name" value="METALLOPROTEASE M41 FTSH"/>
    <property type="match status" value="1"/>
</dbReference>